<reference evidence="13 14" key="1">
    <citation type="submission" date="2008-05" db="EMBL/GenBank/DDBJ databases">
        <title>Complete sequence of chromosome of Geobacter lovleyi SZ.</title>
        <authorList>
            <consortium name="US DOE Joint Genome Institute"/>
            <person name="Lucas S."/>
            <person name="Copeland A."/>
            <person name="Lapidus A."/>
            <person name="Glavina del Rio T."/>
            <person name="Dalin E."/>
            <person name="Tice H."/>
            <person name="Bruce D."/>
            <person name="Goodwin L."/>
            <person name="Pitluck S."/>
            <person name="Chertkov O."/>
            <person name="Meincke L."/>
            <person name="Brettin T."/>
            <person name="Detter J.C."/>
            <person name="Han C."/>
            <person name="Tapia R."/>
            <person name="Kuske C.R."/>
            <person name="Schmutz J."/>
            <person name="Larimer F."/>
            <person name="Land M."/>
            <person name="Hauser L."/>
            <person name="Kyrpides N."/>
            <person name="Mikhailova N."/>
            <person name="Sung Y."/>
            <person name="Fletcher K.E."/>
            <person name="Ritalahti K.M."/>
            <person name="Loeffler F.E."/>
            <person name="Richardson P."/>
        </authorList>
    </citation>
    <scope>NUCLEOTIDE SEQUENCE [LARGE SCALE GENOMIC DNA]</scope>
    <source>
        <strain evidence="14">ATCC BAA-1151 / DSM 17278 / SZ</strain>
    </source>
</reference>
<dbReference type="RefSeq" id="WP_012468715.1">
    <property type="nucleotide sequence ID" value="NC_010814.1"/>
</dbReference>
<name>B3E3U5_TRIL1</name>
<protein>
    <recommendedName>
        <fullName evidence="11">Ferredoxin III</fullName>
    </recommendedName>
</protein>
<evidence type="ECO:0000256" key="1">
    <source>
        <dbReference type="ARBA" id="ARBA00001966"/>
    </source>
</evidence>
<dbReference type="GO" id="GO:0051539">
    <property type="term" value="F:4 iron, 4 sulfur cluster binding"/>
    <property type="evidence" value="ECO:0007669"/>
    <property type="project" value="UniProtKB-KW"/>
</dbReference>
<dbReference type="HOGENOM" id="CLU_155272_0_0_7"/>
<evidence type="ECO:0000256" key="5">
    <source>
        <dbReference type="ARBA" id="ARBA00022723"/>
    </source>
</evidence>
<keyword evidence="4" id="KW-0004">4Fe-4S</keyword>
<keyword evidence="7" id="KW-0249">Electron transport</keyword>
<sequence length="89" mass="9744">MASITGLTRNGQVWTPKFATSIDIDTCIGCGRCFKACSKGVLELTTIEVEEHYLEKDIMTIKHPGRCIGCGACGRTCPKNCFTLEEVEL</sequence>
<dbReference type="STRING" id="398767.Glov_0633"/>
<keyword evidence="10" id="KW-0535">Nitrogen fixation</keyword>
<feature type="domain" description="4Fe-4S ferredoxin-type" evidence="12">
    <location>
        <begin position="57"/>
        <end position="87"/>
    </location>
</feature>
<evidence type="ECO:0000259" key="12">
    <source>
        <dbReference type="PROSITE" id="PS51379"/>
    </source>
</evidence>
<proteinExistence type="predicted"/>
<dbReference type="InterPro" id="IPR014283">
    <property type="entry name" value="FdIII_4_nif"/>
</dbReference>
<evidence type="ECO:0000256" key="3">
    <source>
        <dbReference type="ARBA" id="ARBA00022448"/>
    </source>
</evidence>
<dbReference type="Pfam" id="PF12838">
    <property type="entry name" value="Fer4_7"/>
    <property type="match status" value="1"/>
</dbReference>
<dbReference type="EMBL" id="CP001089">
    <property type="protein sequence ID" value="ACD94359.1"/>
    <property type="molecule type" value="Genomic_DNA"/>
</dbReference>
<dbReference type="PROSITE" id="PS00198">
    <property type="entry name" value="4FE4S_FER_1"/>
    <property type="match status" value="1"/>
</dbReference>
<evidence type="ECO:0000256" key="4">
    <source>
        <dbReference type="ARBA" id="ARBA00022485"/>
    </source>
</evidence>
<dbReference type="InterPro" id="IPR017900">
    <property type="entry name" value="4Fe4S_Fe_S_CS"/>
</dbReference>
<dbReference type="PROSITE" id="PS51379">
    <property type="entry name" value="4FE4S_FER_2"/>
    <property type="match status" value="2"/>
</dbReference>
<evidence type="ECO:0000256" key="8">
    <source>
        <dbReference type="ARBA" id="ARBA00023004"/>
    </source>
</evidence>
<dbReference type="NCBIfam" id="TIGR02936">
    <property type="entry name" value="fdxN_nitrog"/>
    <property type="match status" value="1"/>
</dbReference>
<evidence type="ECO:0000256" key="9">
    <source>
        <dbReference type="ARBA" id="ARBA00023014"/>
    </source>
</evidence>
<dbReference type="AlphaFoldDB" id="B3E3U5"/>
<dbReference type="OrthoDB" id="9807879at2"/>
<evidence type="ECO:0000313" key="13">
    <source>
        <dbReference type="EMBL" id="ACD94359.1"/>
    </source>
</evidence>
<evidence type="ECO:0000256" key="6">
    <source>
        <dbReference type="ARBA" id="ARBA00022737"/>
    </source>
</evidence>
<dbReference type="GO" id="GO:0046872">
    <property type="term" value="F:metal ion binding"/>
    <property type="evidence" value="ECO:0007669"/>
    <property type="project" value="UniProtKB-KW"/>
</dbReference>
<accession>B3E3U5</accession>
<evidence type="ECO:0000256" key="7">
    <source>
        <dbReference type="ARBA" id="ARBA00022982"/>
    </source>
</evidence>
<comment type="cofactor">
    <cofactor evidence="1">
        <name>[4Fe-4S] cluster</name>
        <dbReference type="ChEBI" id="CHEBI:49883"/>
    </cofactor>
</comment>
<dbReference type="Proteomes" id="UP000002420">
    <property type="component" value="Chromosome"/>
</dbReference>
<evidence type="ECO:0000313" key="14">
    <source>
        <dbReference type="Proteomes" id="UP000002420"/>
    </source>
</evidence>
<dbReference type="Gene3D" id="3.30.70.20">
    <property type="match status" value="1"/>
</dbReference>
<organism evidence="13 14">
    <name type="scientific">Trichlorobacter lovleyi (strain ATCC BAA-1151 / DSM 17278 / SZ)</name>
    <name type="common">Geobacter lovleyi</name>
    <dbReference type="NCBI Taxonomy" id="398767"/>
    <lineage>
        <taxon>Bacteria</taxon>
        <taxon>Pseudomonadati</taxon>
        <taxon>Thermodesulfobacteriota</taxon>
        <taxon>Desulfuromonadia</taxon>
        <taxon>Geobacterales</taxon>
        <taxon>Geobacteraceae</taxon>
        <taxon>Trichlorobacter</taxon>
    </lineage>
</organism>
<dbReference type="PANTHER" id="PTHR43687">
    <property type="entry name" value="ADENYLYLSULFATE REDUCTASE, BETA SUBUNIT"/>
    <property type="match status" value="1"/>
</dbReference>
<dbReference type="SUPFAM" id="SSF54862">
    <property type="entry name" value="4Fe-4S ferredoxins"/>
    <property type="match status" value="1"/>
</dbReference>
<dbReference type="eggNOG" id="COG1143">
    <property type="taxonomic scope" value="Bacteria"/>
</dbReference>
<dbReference type="InterPro" id="IPR050572">
    <property type="entry name" value="Fe-S_Ferredoxin"/>
</dbReference>
<feature type="domain" description="4Fe-4S ferredoxin-type" evidence="12">
    <location>
        <begin position="18"/>
        <end position="47"/>
    </location>
</feature>
<dbReference type="InterPro" id="IPR017896">
    <property type="entry name" value="4Fe4S_Fe-S-bd"/>
</dbReference>
<gene>
    <name evidence="13" type="ordered locus">Glov_0633</name>
</gene>
<keyword evidence="9" id="KW-0411">Iron-sulfur</keyword>
<evidence type="ECO:0000256" key="2">
    <source>
        <dbReference type="ARBA" id="ARBA00003532"/>
    </source>
</evidence>
<dbReference type="KEGG" id="glo:Glov_0633"/>
<evidence type="ECO:0000256" key="11">
    <source>
        <dbReference type="ARBA" id="ARBA00030616"/>
    </source>
</evidence>
<keyword evidence="8" id="KW-0408">Iron</keyword>
<dbReference type="PANTHER" id="PTHR43687:SF1">
    <property type="entry name" value="FERREDOXIN III"/>
    <property type="match status" value="1"/>
</dbReference>
<comment type="function">
    <text evidence="2">Ferredoxins are iron-sulfur proteins that transfer electrons in a wide variety of metabolic reactions.</text>
</comment>
<evidence type="ECO:0000256" key="10">
    <source>
        <dbReference type="ARBA" id="ARBA00023231"/>
    </source>
</evidence>
<keyword evidence="14" id="KW-1185">Reference proteome</keyword>
<keyword evidence="3" id="KW-0813">Transport</keyword>
<keyword evidence="6" id="KW-0677">Repeat</keyword>
<keyword evidence="5" id="KW-0479">Metal-binding</keyword>